<organism evidence="3 4">
    <name type="scientific">Persicimonas caeni</name>
    <dbReference type="NCBI Taxonomy" id="2292766"/>
    <lineage>
        <taxon>Bacteria</taxon>
        <taxon>Deltaproteobacteria</taxon>
        <taxon>Bradymonadales</taxon>
        <taxon>Bradymonadaceae</taxon>
        <taxon>Persicimonas</taxon>
    </lineage>
</organism>
<feature type="region of interest" description="Disordered" evidence="1">
    <location>
        <begin position="16"/>
        <end position="35"/>
    </location>
</feature>
<feature type="domain" description="Amine oxidase" evidence="2">
    <location>
        <begin position="137"/>
        <end position="364"/>
    </location>
</feature>
<dbReference type="Gene3D" id="3.50.50.60">
    <property type="entry name" value="FAD/NAD(P)-binding domain"/>
    <property type="match status" value="1"/>
</dbReference>
<dbReference type="Gene3D" id="3.90.660.10">
    <property type="match status" value="1"/>
</dbReference>
<evidence type="ECO:0000256" key="1">
    <source>
        <dbReference type="SAM" id="MobiDB-lite"/>
    </source>
</evidence>
<dbReference type="InterPro" id="IPR002937">
    <property type="entry name" value="Amino_oxidase"/>
</dbReference>
<protein>
    <submittedName>
        <fullName evidence="3">FAD-binding protein</fullName>
    </submittedName>
</protein>
<dbReference type="Pfam" id="PF01593">
    <property type="entry name" value="Amino_oxidase"/>
    <property type="match status" value="1"/>
</dbReference>
<proteinExistence type="predicted"/>
<sequence>MIVVCISLLSTLTRRQTGESPLSEPTHPTDSDKPRPTVAILGAGIAGLTCARELHEAGLRVDVFDKSRGTGGRVSTRRTDTNLQFDHGAQYFTVKGRALRRHVDFWVQDRVADEWTPKLAVIDAKGVRSKRSTEKRYVGRPSMSALTRHLARGLDVHYNARACALQRHEEGWTLEFEETSNDTLYDIVVSTLPAPQAAELFADVASSMAARAARVDFAPTWALMVDFEAPLPVDFDAAFVNDGPLSWIAREGSKPGRPRSNAWVVHAGADWSREFLELPAELAQEKLLGEFERTLERKVGVHADLLPPASYARAHRWRYARATPALDLGCLVDANRGLIFAGDWLNGSRVEGAFESGLQAAQWILSR</sequence>
<dbReference type="Pfam" id="PF13450">
    <property type="entry name" value="NAD_binding_8"/>
    <property type="match status" value="1"/>
</dbReference>
<gene>
    <name evidence="3" type="ORF">FIV42_25100</name>
</gene>
<accession>A0A4Y6Q0C9</accession>
<reference evidence="3 4" key="1">
    <citation type="submission" date="2019-06" db="EMBL/GenBank/DDBJ databases">
        <title>Persicimonas caeni gen. nov., sp. nov., a predatory bacterium isolated from solar saltern.</title>
        <authorList>
            <person name="Wang S."/>
        </authorList>
    </citation>
    <scope>NUCLEOTIDE SEQUENCE [LARGE SCALE GENOMIC DNA]</scope>
    <source>
        <strain evidence="3 4">YN101</strain>
    </source>
</reference>
<dbReference type="PANTHER" id="PTHR16128">
    <property type="entry name" value="FAD/NAD(P)-BINDING OXIDOREDUCTASE FAMILY PROTEIN"/>
    <property type="match status" value="1"/>
</dbReference>
<keyword evidence="4" id="KW-1185">Reference proteome</keyword>
<evidence type="ECO:0000313" key="3">
    <source>
        <dbReference type="EMBL" id="QDG53899.1"/>
    </source>
</evidence>
<evidence type="ECO:0000259" key="2">
    <source>
        <dbReference type="Pfam" id="PF01593"/>
    </source>
</evidence>
<dbReference type="Proteomes" id="UP000315995">
    <property type="component" value="Chromosome"/>
</dbReference>
<dbReference type="GO" id="GO:0016491">
    <property type="term" value="F:oxidoreductase activity"/>
    <property type="evidence" value="ECO:0007669"/>
    <property type="project" value="InterPro"/>
</dbReference>
<dbReference type="EMBL" id="CP041186">
    <property type="protein sequence ID" value="QDG53899.1"/>
    <property type="molecule type" value="Genomic_DNA"/>
</dbReference>
<dbReference type="InterPro" id="IPR036188">
    <property type="entry name" value="FAD/NAD-bd_sf"/>
</dbReference>
<dbReference type="PRINTS" id="PR00419">
    <property type="entry name" value="ADXRDTASE"/>
</dbReference>
<accession>A0A5B8YB66</accession>
<name>A0A4Y6Q0C9_PERCE</name>
<evidence type="ECO:0000313" key="4">
    <source>
        <dbReference type="Proteomes" id="UP000315995"/>
    </source>
</evidence>
<dbReference type="SUPFAM" id="SSF51905">
    <property type="entry name" value="FAD/NAD(P)-binding domain"/>
    <property type="match status" value="1"/>
</dbReference>
<dbReference type="OrthoDB" id="5792777at2"/>
<dbReference type="AlphaFoldDB" id="A0A4Y6Q0C9"/>
<dbReference type="PANTHER" id="PTHR16128:SF5">
    <property type="entry name" value="FAD_NAD(P)-BINDING OXIDOREDUCTASE FAMILY PROTEIN"/>
    <property type="match status" value="1"/>
</dbReference>